<evidence type="ECO:0000313" key="2">
    <source>
        <dbReference type="Proteomes" id="UP000050761"/>
    </source>
</evidence>
<reference evidence="3" key="2">
    <citation type="submission" date="2019-09" db="UniProtKB">
        <authorList>
            <consortium name="WormBaseParasite"/>
        </authorList>
    </citation>
    <scope>IDENTIFICATION</scope>
</reference>
<name>A0A183GF61_HELPZ</name>
<evidence type="ECO:0000313" key="1">
    <source>
        <dbReference type="EMBL" id="VDP22925.1"/>
    </source>
</evidence>
<keyword evidence="2" id="KW-1185">Reference proteome</keyword>
<protein>
    <submittedName>
        <fullName evidence="3">Glycosidase</fullName>
    </submittedName>
</protein>
<evidence type="ECO:0000313" key="3">
    <source>
        <dbReference type="WBParaSite" id="HPBE_0002101601-mRNA-1"/>
    </source>
</evidence>
<sequence>MFGGSPVKWLSEEAVFRERREKRIAGYAFFDVVENNPIQIQLSIAYPVPETYAEKVAFRTSWTKMLHDRRYLLIHASRTKDRMHMFFVSISDGFCWQKFLTHTLPHSLI</sequence>
<dbReference type="WBParaSite" id="HPBE_0002101601-mRNA-1">
    <property type="protein sequence ID" value="HPBE_0002101601-mRNA-1"/>
    <property type="gene ID" value="HPBE_0002101601"/>
</dbReference>
<dbReference type="EMBL" id="UZAH01032622">
    <property type="protein sequence ID" value="VDP22925.1"/>
    <property type="molecule type" value="Genomic_DNA"/>
</dbReference>
<gene>
    <name evidence="1" type="ORF">HPBE_LOCUS21015</name>
</gene>
<organism evidence="2 3">
    <name type="scientific">Heligmosomoides polygyrus</name>
    <name type="common">Parasitic roundworm</name>
    <dbReference type="NCBI Taxonomy" id="6339"/>
    <lineage>
        <taxon>Eukaryota</taxon>
        <taxon>Metazoa</taxon>
        <taxon>Ecdysozoa</taxon>
        <taxon>Nematoda</taxon>
        <taxon>Chromadorea</taxon>
        <taxon>Rhabditida</taxon>
        <taxon>Rhabditina</taxon>
        <taxon>Rhabditomorpha</taxon>
        <taxon>Strongyloidea</taxon>
        <taxon>Heligmosomidae</taxon>
        <taxon>Heligmosomoides</taxon>
    </lineage>
</organism>
<proteinExistence type="predicted"/>
<dbReference type="OrthoDB" id="5792277at2759"/>
<dbReference type="AlphaFoldDB" id="A0A183GF61"/>
<accession>A0A183GF61</accession>
<reference evidence="1 2" key="1">
    <citation type="submission" date="2018-11" db="EMBL/GenBank/DDBJ databases">
        <authorList>
            <consortium name="Pathogen Informatics"/>
        </authorList>
    </citation>
    <scope>NUCLEOTIDE SEQUENCE [LARGE SCALE GENOMIC DNA]</scope>
</reference>
<dbReference type="Proteomes" id="UP000050761">
    <property type="component" value="Unassembled WGS sequence"/>
</dbReference>
<accession>A0A3P8CVI6</accession>